<dbReference type="SMART" id="SM00298">
    <property type="entry name" value="CHROMO"/>
    <property type="match status" value="2"/>
</dbReference>
<feature type="region of interest" description="Disordered" evidence="2">
    <location>
        <begin position="603"/>
        <end position="622"/>
    </location>
</feature>
<accession>A0ABV0ZJ83</accession>
<evidence type="ECO:0000259" key="3">
    <source>
        <dbReference type="PROSITE" id="PS50013"/>
    </source>
</evidence>
<dbReference type="Proteomes" id="UP001469553">
    <property type="component" value="Unassembled WGS sequence"/>
</dbReference>
<comment type="subcellular location">
    <subcellularLocation>
        <location evidence="1">Nucleus</location>
    </subcellularLocation>
</comment>
<evidence type="ECO:0000313" key="4">
    <source>
        <dbReference type="EMBL" id="MEQ2305660.1"/>
    </source>
</evidence>
<organism evidence="4 5">
    <name type="scientific">Ameca splendens</name>
    <dbReference type="NCBI Taxonomy" id="208324"/>
    <lineage>
        <taxon>Eukaryota</taxon>
        <taxon>Metazoa</taxon>
        <taxon>Chordata</taxon>
        <taxon>Craniata</taxon>
        <taxon>Vertebrata</taxon>
        <taxon>Euteleostomi</taxon>
        <taxon>Actinopterygii</taxon>
        <taxon>Neopterygii</taxon>
        <taxon>Teleostei</taxon>
        <taxon>Neoteleostei</taxon>
        <taxon>Acanthomorphata</taxon>
        <taxon>Ovalentaria</taxon>
        <taxon>Atherinomorphae</taxon>
        <taxon>Cyprinodontiformes</taxon>
        <taxon>Goodeidae</taxon>
        <taxon>Ameca</taxon>
    </lineage>
</organism>
<dbReference type="EMBL" id="JAHRIP010065841">
    <property type="protein sequence ID" value="MEQ2305660.1"/>
    <property type="molecule type" value="Genomic_DNA"/>
</dbReference>
<feature type="region of interest" description="Disordered" evidence="2">
    <location>
        <begin position="670"/>
        <end position="691"/>
    </location>
</feature>
<dbReference type="CDD" id="cd18668">
    <property type="entry name" value="CD1_tandem_CHD5-9_like"/>
    <property type="match status" value="1"/>
</dbReference>
<evidence type="ECO:0000313" key="5">
    <source>
        <dbReference type="Proteomes" id="UP001469553"/>
    </source>
</evidence>
<feature type="domain" description="Chromo" evidence="3">
    <location>
        <begin position="859"/>
        <end position="923"/>
    </location>
</feature>
<dbReference type="InterPro" id="IPR016197">
    <property type="entry name" value="Chromo-like_dom_sf"/>
</dbReference>
<keyword evidence="5" id="KW-1185">Reference proteome</keyword>
<dbReference type="SUPFAM" id="SSF54160">
    <property type="entry name" value="Chromo domain-like"/>
    <property type="match status" value="2"/>
</dbReference>
<dbReference type="PANTHER" id="PTHR46850">
    <property type="entry name" value="CHROMODOMAIN-HELICASE-DNA-BINDING PROTEIN 9"/>
    <property type="match status" value="1"/>
</dbReference>
<dbReference type="PROSITE" id="PS50013">
    <property type="entry name" value="CHROMO_2"/>
    <property type="match status" value="2"/>
</dbReference>
<comment type="caution">
    <text evidence="4">The sequence shown here is derived from an EMBL/GenBank/DDBJ whole genome shotgun (WGS) entry which is preliminary data.</text>
</comment>
<feature type="region of interest" description="Disordered" evidence="2">
    <location>
        <begin position="367"/>
        <end position="397"/>
    </location>
</feature>
<dbReference type="InterPro" id="IPR051493">
    <property type="entry name" value="CHD"/>
</dbReference>
<feature type="compositionally biased region" description="Low complexity" evidence="2">
    <location>
        <begin position="381"/>
        <end position="397"/>
    </location>
</feature>
<dbReference type="Pfam" id="PF00385">
    <property type="entry name" value="Chromo"/>
    <property type="match status" value="2"/>
</dbReference>
<protein>
    <recommendedName>
        <fullName evidence="3">Chromo domain-containing protein</fullName>
    </recommendedName>
</protein>
<feature type="domain" description="Chromo" evidence="3">
    <location>
        <begin position="777"/>
        <end position="844"/>
    </location>
</feature>
<proteinExistence type="predicted"/>
<dbReference type="InterPro" id="IPR023780">
    <property type="entry name" value="Chromo_domain"/>
</dbReference>
<dbReference type="Gene3D" id="2.40.50.40">
    <property type="match status" value="2"/>
</dbReference>
<dbReference type="PANTHER" id="PTHR46850:SF1">
    <property type="entry name" value="CHROMODOMAIN-HELICASE-DNA-BINDING PROTEIN 9"/>
    <property type="match status" value="1"/>
</dbReference>
<feature type="non-terminal residue" evidence="4">
    <location>
        <position position="923"/>
    </location>
</feature>
<evidence type="ECO:0000256" key="2">
    <source>
        <dbReference type="SAM" id="MobiDB-lite"/>
    </source>
</evidence>
<name>A0ABV0ZJ83_9TELE</name>
<feature type="compositionally biased region" description="Basic residues" evidence="2">
    <location>
        <begin position="603"/>
        <end position="612"/>
    </location>
</feature>
<sequence length="923" mass="97494">MADPIMDLFEDTPLFNLDALPDDSFSQGSSDPVEEALKLALGQAVPTGEPESTPDLAVSSSLGIPVAAPVISDPAPVHVPTQQPVPVAPVQTVSVAPAIEAGAATFMTSAPVPVETVPQMQAQSTIPVASNTSGVSSTTVLLSSPLTVSSSPATTTTATTQQLTQITHQLTPQQLAAITQQAGGKIVILKGPQGQAQVLQTVSGTTGQTGGKVIRLLSGTTLKPGMSILQGGTVLNQASPGQTQVKVGATGVQRLLQSANGPVKQVLLTSMPQQTQGQSVQVQIPAQAQMAQGQTTVQVQPQAQIQIQPQAQIQIQPQAQAAQIQVQPPGQAAQTQVQTQGQVQLQPAMQGQAQGGEAKRITLVLQQPSQAGSATPGGQAVTAQQQVTPGGQQQQTQTPARLVLGQLPSGKLVLQGSQLAALTQARVAGQAGGQPKVLTIQLQVQQQPNQQGGVKYQLVSGTGGTGSPQVLQISQGQGGQRVAVPLKMLLQPQTSSATSSGGTVSVVKVINPSTAAPSATTTSPSQAIRITKAPGEPAAVRRVEILCKQEKANRIVAEAIARAKARGEKNLPRVLNQDELPTTQTSPEMGGVLTVVSAAKKKSSCGGSKKKSPVSGGPIPKIIVGTDKKGKVMKISGGTIAVSGGPVIPGAGNKSKSKAKANTITLVGAKKRKRNASSDVSDGELSPPSPVALEDDMIMKRRSNRVVKRKKYTEDLDIKITDDEDEQEDIDVTTTAAAVASISGGAAAQLKQEVELDGDGLPSMQFFVENPSEEDAAIVDKVLSMRIIKKEVSPSHYTTAEEFFVKYKNYSYLHCEWATLEQLEKDKRIHQKIKRFKTKHAQMRHLFQEDEEPFNPDYVEVDRILDVSHSVDKDNGEPVIYYLVKWCSLPYEDATWELKEDVDEGKVEEFGKIQNRQPRLKRT</sequence>
<reference evidence="4 5" key="1">
    <citation type="submission" date="2021-06" db="EMBL/GenBank/DDBJ databases">
        <authorList>
            <person name="Palmer J.M."/>
        </authorList>
    </citation>
    <scope>NUCLEOTIDE SEQUENCE [LARGE SCALE GENOMIC DNA]</scope>
    <source>
        <strain evidence="4 5">AS_MEX2019</strain>
        <tissue evidence="4">Muscle</tissue>
    </source>
</reference>
<dbReference type="CDD" id="cd18663">
    <property type="entry name" value="CD2_tandem_CHD5-9_like"/>
    <property type="match status" value="1"/>
</dbReference>
<dbReference type="InterPro" id="IPR000953">
    <property type="entry name" value="Chromo/chromo_shadow_dom"/>
</dbReference>
<gene>
    <name evidence="4" type="ORF">AMECASPLE_000268</name>
</gene>
<evidence type="ECO:0000256" key="1">
    <source>
        <dbReference type="ARBA" id="ARBA00004123"/>
    </source>
</evidence>